<dbReference type="InterPro" id="IPR000600">
    <property type="entry name" value="ROK"/>
</dbReference>
<name>A0A414SXB6_9FIRM</name>
<evidence type="ECO:0000256" key="1">
    <source>
        <dbReference type="ARBA" id="ARBA00006479"/>
    </source>
</evidence>
<dbReference type="Gene3D" id="3.30.420.40">
    <property type="match status" value="2"/>
</dbReference>
<reference evidence="9 10" key="1">
    <citation type="submission" date="2018-08" db="EMBL/GenBank/DDBJ databases">
        <title>A genome reference for cultivated species of the human gut microbiota.</title>
        <authorList>
            <person name="Zou Y."/>
            <person name="Xue W."/>
            <person name="Luo G."/>
        </authorList>
    </citation>
    <scope>NUCLEOTIDE SEQUENCE [LARGE SCALE GENOMIC DNA]</scope>
    <source>
        <strain evidence="9 10">AM22-22</strain>
    </source>
</reference>
<keyword evidence="7" id="KW-0067">ATP-binding</keyword>
<dbReference type="GO" id="GO:0004340">
    <property type="term" value="F:glucokinase activity"/>
    <property type="evidence" value="ECO:0007669"/>
    <property type="project" value="UniProtKB-EC"/>
</dbReference>
<evidence type="ECO:0000256" key="7">
    <source>
        <dbReference type="ARBA" id="ARBA00022840"/>
    </source>
</evidence>
<evidence type="ECO:0000256" key="6">
    <source>
        <dbReference type="ARBA" id="ARBA00022777"/>
    </source>
</evidence>
<dbReference type="EC" id="2.7.1.2" evidence="2"/>
<evidence type="ECO:0000313" key="9">
    <source>
        <dbReference type="EMBL" id="RHG26595.1"/>
    </source>
</evidence>
<dbReference type="AlphaFoldDB" id="A0A414SXB6"/>
<dbReference type="Pfam" id="PF00480">
    <property type="entry name" value="ROK"/>
    <property type="match status" value="1"/>
</dbReference>
<dbReference type="PROSITE" id="PS01125">
    <property type="entry name" value="ROK"/>
    <property type="match status" value="1"/>
</dbReference>
<dbReference type="InterPro" id="IPR043129">
    <property type="entry name" value="ATPase_NBD"/>
</dbReference>
<dbReference type="EMBL" id="QRIC01000010">
    <property type="protein sequence ID" value="RHG26595.1"/>
    <property type="molecule type" value="Genomic_DNA"/>
</dbReference>
<dbReference type="NCBIfam" id="TIGR00744">
    <property type="entry name" value="ROK_glcA_fam"/>
    <property type="match status" value="1"/>
</dbReference>
<evidence type="ECO:0000256" key="5">
    <source>
        <dbReference type="ARBA" id="ARBA00022741"/>
    </source>
</evidence>
<keyword evidence="4" id="KW-0808">Transferase</keyword>
<evidence type="ECO:0000313" key="10">
    <source>
        <dbReference type="Proteomes" id="UP000284095"/>
    </source>
</evidence>
<comment type="similarity">
    <text evidence="1">Belongs to the ROK (NagC/XylR) family.</text>
</comment>
<dbReference type="GO" id="GO:0005524">
    <property type="term" value="F:ATP binding"/>
    <property type="evidence" value="ECO:0007669"/>
    <property type="project" value="UniProtKB-KW"/>
</dbReference>
<evidence type="ECO:0000256" key="4">
    <source>
        <dbReference type="ARBA" id="ARBA00022679"/>
    </source>
</evidence>
<dbReference type="Proteomes" id="UP000284095">
    <property type="component" value="Unassembled WGS sequence"/>
</dbReference>
<protein>
    <recommendedName>
        <fullName evidence="3">Glucokinase</fullName>
        <ecNumber evidence="2">2.7.1.2</ecNumber>
    </recommendedName>
    <alternativeName>
        <fullName evidence="8">Glucose kinase</fullName>
    </alternativeName>
</protein>
<organism evidence="9 10">
    <name type="scientific">Dorea longicatena</name>
    <dbReference type="NCBI Taxonomy" id="88431"/>
    <lineage>
        <taxon>Bacteria</taxon>
        <taxon>Bacillati</taxon>
        <taxon>Bacillota</taxon>
        <taxon>Clostridia</taxon>
        <taxon>Lachnospirales</taxon>
        <taxon>Lachnospiraceae</taxon>
        <taxon>Dorea</taxon>
    </lineage>
</organism>
<evidence type="ECO:0000256" key="8">
    <source>
        <dbReference type="ARBA" id="ARBA00032386"/>
    </source>
</evidence>
<dbReference type="RefSeq" id="WP_118224729.1">
    <property type="nucleotide sequence ID" value="NZ_QRIC01000010.1"/>
</dbReference>
<accession>A0A414SXB6</accession>
<dbReference type="PANTHER" id="PTHR18964:SF149">
    <property type="entry name" value="BIFUNCTIONAL UDP-N-ACETYLGLUCOSAMINE 2-EPIMERASE_N-ACETYLMANNOSAMINE KINASE"/>
    <property type="match status" value="1"/>
</dbReference>
<evidence type="ECO:0000256" key="2">
    <source>
        <dbReference type="ARBA" id="ARBA00012323"/>
    </source>
</evidence>
<gene>
    <name evidence="9" type="ORF">DW265_06105</name>
</gene>
<proteinExistence type="inferred from homology"/>
<dbReference type="PANTHER" id="PTHR18964">
    <property type="entry name" value="ROK (REPRESSOR, ORF, KINASE) FAMILY"/>
    <property type="match status" value="1"/>
</dbReference>
<keyword evidence="5" id="KW-0547">Nucleotide-binding</keyword>
<dbReference type="InterPro" id="IPR004654">
    <property type="entry name" value="ROK_glcA"/>
</dbReference>
<dbReference type="GO" id="GO:0006096">
    <property type="term" value="P:glycolytic process"/>
    <property type="evidence" value="ECO:0007669"/>
    <property type="project" value="InterPro"/>
</dbReference>
<dbReference type="GO" id="GO:0005737">
    <property type="term" value="C:cytoplasm"/>
    <property type="evidence" value="ECO:0007669"/>
    <property type="project" value="InterPro"/>
</dbReference>
<comment type="caution">
    <text evidence="9">The sequence shown here is derived from an EMBL/GenBank/DDBJ whole genome shotgun (WGS) entry which is preliminary data.</text>
</comment>
<dbReference type="SUPFAM" id="SSF53067">
    <property type="entry name" value="Actin-like ATPase domain"/>
    <property type="match status" value="1"/>
</dbReference>
<keyword evidence="10" id="KW-1185">Reference proteome</keyword>
<dbReference type="InterPro" id="IPR049874">
    <property type="entry name" value="ROK_cs"/>
</dbReference>
<evidence type="ECO:0000256" key="3">
    <source>
        <dbReference type="ARBA" id="ARBA00014701"/>
    </source>
</evidence>
<sequence length="310" mass="32289">MKYCFGVDIGGTTVKLGLFTAGGEIVDKWEIKTRTENQGEAVLPDIAEALNAKLAEKKIGRDEVEGIGVGVPAPVDAEGVVQNTANLGWGYKEVKREMEELSGMRAEIGNDANVAALGEMWLGAGKGRKNIIMVTLGTGVGGGIIIDGKPLVGAHGAGGEIGHLCVNYEETDHCGCGNTGCLEQYASATGITRLANIRLAKDDTSSVLRGQEVSAKTVFDAVKAEDAVAKEIAEEFGKYLGHAMANLAAVADPSAIVIGGGVSKAGEVLIEYVEKNFKERAFFANKDTEFVLATLGNDAGICGAAKLILS</sequence>
<keyword evidence="6" id="KW-0418">Kinase</keyword>